<evidence type="ECO:0000313" key="2">
    <source>
        <dbReference type="Proteomes" id="UP000005631"/>
    </source>
</evidence>
<name>G8R1G7_OWEHD</name>
<gene>
    <name evidence="1" type="ordered locus">Oweho_0692</name>
</gene>
<accession>G8R1G7</accession>
<proteinExistence type="predicted"/>
<protein>
    <submittedName>
        <fullName evidence="1">Uncharacterized protein</fullName>
    </submittedName>
</protein>
<dbReference type="RefSeq" id="WP_014201067.1">
    <property type="nucleotide sequence ID" value="NC_016599.1"/>
</dbReference>
<reference evidence="1 2" key="1">
    <citation type="journal article" date="2012" name="Stand. Genomic Sci.">
        <title>Genome sequence of the orange-pigmented seawater bacterium Owenweeksia hongkongensis type strain (UST20020801(T)).</title>
        <authorList>
            <person name="Riedel T."/>
            <person name="Held B."/>
            <person name="Nolan M."/>
            <person name="Lucas S."/>
            <person name="Lapidus A."/>
            <person name="Tice H."/>
            <person name="Del Rio T.G."/>
            <person name="Cheng J.F."/>
            <person name="Han C."/>
            <person name="Tapia R."/>
            <person name="Goodwin L.A."/>
            <person name="Pitluck S."/>
            <person name="Liolios K."/>
            <person name="Mavromatis K."/>
            <person name="Pagani I."/>
            <person name="Ivanova N."/>
            <person name="Mikhailova N."/>
            <person name="Pati A."/>
            <person name="Chen A."/>
            <person name="Palaniappan K."/>
            <person name="Rohde M."/>
            <person name="Tindall B.J."/>
            <person name="Detter J.C."/>
            <person name="Goker M."/>
            <person name="Woyke T."/>
            <person name="Bristow J."/>
            <person name="Eisen J.A."/>
            <person name="Markowitz V."/>
            <person name="Hugenholtz P."/>
            <person name="Klenk H.P."/>
            <person name="Kyrpides N.C."/>
        </authorList>
    </citation>
    <scope>NUCLEOTIDE SEQUENCE</scope>
    <source>
        <strain evidence="2">DSM 17368 / JCM 12287 / NRRL B-23963</strain>
    </source>
</reference>
<organism evidence="1 2">
    <name type="scientific">Owenweeksia hongkongensis (strain DSM 17368 / CIP 108786 / JCM 12287 / NRRL B-23963 / UST20020801)</name>
    <dbReference type="NCBI Taxonomy" id="926562"/>
    <lineage>
        <taxon>Bacteria</taxon>
        <taxon>Pseudomonadati</taxon>
        <taxon>Bacteroidota</taxon>
        <taxon>Flavobacteriia</taxon>
        <taxon>Flavobacteriales</taxon>
        <taxon>Owenweeksiaceae</taxon>
        <taxon>Owenweeksia</taxon>
    </lineage>
</organism>
<evidence type="ECO:0000313" key="1">
    <source>
        <dbReference type="EMBL" id="AEV31706.1"/>
    </source>
</evidence>
<dbReference type="HOGENOM" id="CLU_3138530_0_0_10"/>
<dbReference type="Proteomes" id="UP000005631">
    <property type="component" value="Chromosome"/>
</dbReference>
<dbReference type="EMBL" id="CP003156">
    <property type="protein sequence ID" value="AEV31706.1"/>
    <property type="molecule type" value="Genomic_DNA"/>
</dbReference>
<sequence>MNDVSKAIKVALSVRQYLQENTGGAMPNSKEIVENYQRITQQVKNLGGL</sequence>
<dbReference type="AlphaFoldDB" id="G8R1G7"/>
<keyword evidence="2" id="KW-1185">Reference proteome</keyword>
<dbReference type="KEGG" id="oho:Oweho_0692"/>